<proteinExistence type="predicted"/>
<gene>
    <name evidence="1" type="ordered locus">Niako_3397</name>
</gene>
<name>G8TJG8_NIAKG</name>
<dbReference type="STRING" id="700598.Niako_3397"/>
<dbReference type="eggNOG" id="COG1787">
    <property type="taxonomic scope" value="Bacteria"/>
</dbReference>
<protein>
    <submittedName>
        <fullName evidence="1">Uncharacterized protein</fullName>
    </submittedName>
</protein>
<dbReference type="PATRIC" id="fig|700598.3.peg.3473"/>
<evidence type="ECO:0000313" key="1">
    <source>
        <dbReference type="EMBL" id="AEV99703.1"/>
    </source>
</evidence>
<organism evidence="1 2">
    <name type="scientific">Niastella koreensis (strain DSM 17620 / KACC 11465 / NBRC 106392 / GR20-10)</name>
    <dbReference type="NCBI Taxonomy" id="700598"/>
    <lineage>
        <taxon>Bacteria</taxon>
        <taxon>Pseudomonadati</taxon>
        <taxon>Bacteroidota</taxon>
        <taxon>Chitinophagia</taxon>
        <taxon>Chitinophagales</taxon>
        <taxon>Chitinophagaceae</taxon>
        <taxon>Niastella</taxon>
    </lineage>
</organism>
<reference evidence="1 2" key="1">
    <citation type="submission" date="2011-12" db="EMBL/GenBank/DDBJ databases">
        <title>The complete genome of Niastella koreensis GR20-10.</title>
        <authorList>
            <consortium name="US DOE Joint Genome Institute (JGI-PGF)"/>
            <person name="Lucas S."/>
            <person name="Han J."/>
            <person name="Lapidus A."/>
            <person name="Bruce D."/>
            <person name="Goodwin L."/>
            <person name="Pitluck S."/>
            <person name="Peters L."/>
            <person name="Kyrpides N."/>
            <person name="Mavromatis K."/>
            <person name="Ivanova N."/>
            <person name="Mikhailova N."/>
            <person name="Davenport K."/>
            <person name="Saunders E."/>
            <person name="Detter J.C."/>
            <person name="Tapia R."/>
            <person name="Han C."/>
            <person name="Land M."/>
            <person name="Hauser L."/>
            <person name="Markowitz V."/>
            <person name="Cheng J.-F."/>
            <person name="Hugenholtz P."/>
            <person name="Woyke T."/>
            <person name="Wu D."/>
            <person name="Tindall B."/>
            <person name="Pomrenke H."/>
            <person name="Brambilla E."/>
            <person name="Klenk H.-P."/>
            <person name="Eisen J.A."/>
        </authorList>
    </citation>
    <scope>NUCLEOTIDE SEQUENCE [LARGE SCALE GENOMIC DNA]</scope>
    <source>
        <strain evidence="2">DSM 17620 / KACC 11465 / NBRC 106392 / GR20-10</strain>
    </source>
</reference>
<dbReference type="KEGG" id="nko:Niako_3397"/>
<dbReference type="OrthoDB" id="6691177at2"/>
<dbReference type="HOGENOM" id="CLU_598315_0_0_10"/>
<dbReference type="Proteomes" id="UP000005438">
    <property type="component" value="Chromosome"/>
</dbReference>
<dbReference type="RefSeq" id="WP_014219617.1">
    <property type="nucleotide sequence ID" value="NC_016609.1"/>
</dbReference>
<sequence>MTIIRPRLNDYYNIPLLQEEIDFAIPFLDEDIPLYVDPFLLWKSPAMQDNALHTSVISSFNHLGGLFLKGNEPEAVKMLIELTECKEVGLGNSGTRVGKKVGEKIANEILNTFKNIPQIKAHGFSHFEEIQLLIDGISKDRISDITSSLIKSFLIDFTIQQSEKFKIPIEKVDIQVYDYKKQKIVSESVYLPVNPENKAPIIFTPKRWLRYVPWINYDDYFDNYYIKDIEKVEANRLTRSKILDYNRQNYGQVLAYTSNKERDISNCKYDPLFTQIPVLSAKRKTSSILNLPTGKKDNADKKYEDLMVQLLASMLYPHLDFAKEQSRTDSGVHIRDLIFYNNKSHEFTTLLYDKYDSRQLVFELKNVEEVETEHINQLSRYLTENFGRFGVIFTRKRPPRKVIKNTIDLWSAHRKCIIIMDDTDLQLMTEVFDSKQRLPIEIVKGKFVEFTRLLPS</sequence>
<dbReference type="EMBL" id="CP003178">
    <property type="protein sequence ID" value="AEV99703.1"/>
    <property type="molecule type" value="Genomic_DNA"/>
</dbReference>
<accession>G8TJG8</accession>
<evidence type="ECO:0000313" key="2">
    <source>
        <dbReference type="Proteomes" id="UP000005438"/>
    </source>
</evidence>
<dbReference type="AlphaFoldDB" id="G8TJG8"/>